<dbReference type="OrthoDB" id="6783441at2759"/>
<dbReference type="AlphaFoldDB" id="A0A9P0LIS1"/>
<name>A0A9P0LIS1_ACAOB</name>
<organism evidence="2 3">
    <name type="scientific">Acanthoscelides obtectus</name>
    <name type="common">Bean weevil</name>
    <name type="synonym">Bruchus obtectus</name>
    <dbReference type="NCBI Taxonomy" id="200917"/>
    <lineage>
        <taxon>Eukaryota</taxon>
        <taxon>Metazoa</taxon>
        <taxon>Ecdysozoa</taxon>
        <taxon>Arthropoda</taxon>
        <taxon>Hexapoda</taxon>
        <taxon>Insecta</taxon>
        <taxon>Pterygota</taxon>
        <taxon>Neoptera</taxon>
        <taxon>Endopterygota</taxon>
        <taxon>Coleoptera</taxon>
        <taxon>Polyphaga</taxon>
        <taxon>Cucujiformia</taxon>
        <taxon>Chrysomeloidea</taxon>
        <taxon>Chrysomelidae</taxon>
        <taxon>Bruchinae</taxon>
        <taxon>Bruchini</taxon>
        <taxon>Acanthoscelides</taxon>
    </lineage>
</organism>
<feature type="coiled-coil region" evidence="1">
    <location>
        <begin position="19"/>
        <end position="46"/>
    </location>
</feature>
<gene>
    <name evidence="2" type="ORF">ACAOBT_LOCUS23837</name>
</gene>
<proteinExistence type="predicted"/>
<accession>A0A9P0LIS1</accession>
<dbReference type="Proteomes" id="UP001152888">
    <property type="component" value="Unassembled WGS sequence"/>
</dbReference>
<reference evidence="2" key="1">
    <citation type="submission" date="2022-03" db="EMBL/GenBank/DDBJ databases">
        <authorList>
            <person name="Sayadi A."/>
        </authorList>
    </citation>
    <scope>NUCLEOTIDE SEQUENCE</scope>
</reference>
<dbReference type="EMBL" id="CAKOFQ010007295">
    <property type="protein sequence ID" value="CAH1997563.1"/>
    <property type="molecule type" value="Genomic_DNA"/>
</dbReference>
<sequence length="351" mass="40898">MDMDLDYLDTLGLEQDKIKIFLQTKLNEALNENDRLNKAINERKHHLESAVKGPEKKPKVTIELLWKKVFAKKFCLGYTINSASDVVTNELCAFFHWNWKSPFEYTVSVYTKNKHIFDRKNHRMQDLKYITVAFNIPSFTQNSVCEISGKLYVDEETSVPFPNITVAVFDRVDKNTVQWTANDNIECLLTAMSCSKSYDVVFILPKSWTVDNAFEIYCELKKISLEIEDRLYYVADKVSTVFDNSAVELHISAKCKTHIPGVIYCVNELALEIMMHHFMTSVKGFQIYLKDVYDIVFVDSDEEGDYEEKFKSSVKKEIEVRTHHGDDDNLINLEQKVNRLYLIAKEREMEI</sequence>
<protein>
    <submittedName>
        <fullName evidence="2">Uncharacterized protein</fullName>
    </submittedName>
</protein>
<keyword evidence="3" id="KW-1185">Reference proteome</keyword>
<evidence type="ECO:0000313" key="2">
    <source>
        <dbReference type="EMBL" id="CAH1997563.1"/>
    </source>
</evidence>
<evidence type="ECO:0000313" key="3">
    <source>
        <dbReference type="Proteomes" id="UP001152888"/>
    </source>
</evidence>
<evidence type="ECO:0000256" key="1">
    <source>
        <dbReference type="SAM" id="Coils"/>
    </source>
</evidence>
<comment type="caution">
    <text evidence="2">The sequence shown here is derived from an EMBL/GenBank/DDBJ whole genome shotgun (WGS) entry which is preliminary data.</text>
</comment>
<keyword evidence="1" id="KW-0175">Coiled coil</keyword>